<dbReference type="EMBL" id="JABAHY010000002">
    <property type="protein sequence ID" value="NLS09104.1"/>
    <property type="molecule type" value="Genomic_DNA"/>
</dbReference>
<dbReference type="InterPro" id="IPR022496">
    <property type="entry name" value="T6A_TsaB"/>
</dbReference>
<organism evidence="2 3">
    <name type="scientific">Nesterenkonia sedimenti</name>
    <dbReference type="NCBI Taxonomy" id="1463632"/>
    <lineage>
        <taxon>Bacteria</taxon>
        <taxon>Bacillati</taxon>
        <taxon>Actinomycetota</taxon>
        <taxon>Actinomycetes</taxon>
        <taxon>Micrococcales</taxon>
        <taxon>Micrococcaceae</taxon>
        <taxon>Nesterenkonia</taxon>
    </lineage>
</organism>
<comment type="caution">
    <text evidence="2">The sequence shown here is derived from an EMBL/GenBank/DDBJ whole genome shotgun (WGS) entry which is preliminary data.</text>
</comment>
<accession>A0A7X8TI19</accession>
<dbReference type="AlphaFoldDB" id="A0A7X8TI19"/>
<dbReference type="NCBIfam" id="TIGR03725">
    <property type="entry name" value="T6A_YeaZ"/>
    <property type="match status" value="1"/>
</dbReference>
<dbReference type="PANTHER" id="PTHR11735">
    <property type="entry name" value="TRNA N6-ADENOSINE THREONYLCARBAMOYLTRANSFERASE"/>
    <property type="match status" value="1"/>
</dbReference>
<evidence type="ECO:0000313" key="3">
    <source>
        <dbReference type="Proteomes" id="UP000523139"/>
    </source>
</evidence>
<gene>
    <name evidence="2" type="primary">tsaB</name>
    <name evidence="2" type="ORF">HGQ17_03610</name>
</gene>
<keyword evidence="3" id="KW-1185">Reference proteome</keyword>
<evidence type="ECO:0000259" key="1">
    <source>
        <dbReference type="Pfam" id="PF00814"/>
    </source>
</evidence>
<reference evidence="2 3" key="1">
    <citation type="submission" date="2020-04" db="EMBL/GenBank/DDBJ databases">
        <title>Nesterenkonia sp. nov., isolated from marine sediment.</title>
        <authorList>
            <person name="Zhang G."/>
        </authorList>
    </citation>
    <scope>NUCLEOTIDE SEQUENCE [LARGE SCALE GENOMIC DNA]</scope>
    <source>
        <strain evidence="2 3">MY13</strain>
    </source>
</reference>
<dbReference type="RefSeq" id="WP_168886603.1">
    <property type="nucleotide sequence ID" value="NZ_JABAHY010000002.1"/>
</dbReference>
<feature type="domain" description="Gcp-like" evidence="1">
    <location>
        <begin position="35"/>
        <end position="146"/>
    </location>
</feature>
<dbReference type="GO" id="GO:0002949">
    <property type="term" value="P:tRNA threonylcarbamoyladenosine modification"/>
    <property type="evidence" value="ECO:0007669"/>
    <property type="project" value="InterPro"/>
</dbReference>
<keyword evidence="2" id="KW-0808">Transferase</keyword>
<dbReference type="InterPro" id="IPR000905">
    <property type="entry name" value="Gcp-like_dom"/>
</dbReference>
<protein>
    <submittedName>
        <fullName evidence="2">tRNA (Adenosine(37)-N6)-threonylcarbamoyltransferase complex dimerization subunit type 1 TsaB</fullName>
    </submittedName>
</protein>
<dbReference type="GO" id="GO:0005829">
    <property type="term" value="C:cytosol"/>
    <property type="evidence" value="ECO:0007669"/>
    <property type="project" value="TreeGrafter"/>
</dbReference>
<dbReference type="SUPFAM" id="SSF53067">
    <property type="entry name" value="Actin-like ATPase domain"/>
    <property type="match status" value="2"/>
</dbReference>
<dbReference type="Pfam" id="PF00814">
    <property type="entry name" value="TsaD"/>
    <property type="match status" value="1"/>
</dbReference>
<dbReference type="GO" id="GO:0016740">
    <property type="term" value="F:transferase activity"/>
    <property type="evidence" value="ECO:0007669"/>
    <property type="project" value="UniProtKB-KW"/>
</dbReference>
<name>A0A7X8TI19_9MICC</name>
<dbReference type="Gene3D" id="3.30.420.40">
    <property type="match status" value="2"/>
</dbReference>
<dbReference type="Proteomes" id="UP000523139">
    <property type="component" value="Unassembled WGS sequence"/>
</dbReference>
<sequence>MLLALDTSAGASTALISHKDTDDLGQILAQWSTDAPNTHAEVLAPAVQEVLGEVGATGEQISGVVVGVGPGPFTGLRVGLALGHALAEGWGKPLHGICSLDSLALRAVDAGVEGEFLVATDARRREVYWAAYEHDEDGSRLIQGPFVGPAAELPQLPAVGAGVGLYPEQLQVVELPGEDPSSWTPHAAELGRLAQGALAGELNGVLCEPRPLYLRESDAKVPAQMKKSGT</sequence>
<dbReference type="PANTHER" id="PTHR11735:SF11">
    <property type="entry name" value="TRNA THREONYLCARBAMOYLADENOSINE BIOSYNTHESIS PROTEIN TSAB"/>
    <property type="match status" value="1"/>
</dbReference>
<proteinExistence type="predicted"/>
<evidence type="ECO:0000313" key="2">
    <source>
        <dbReference type="EMBL" id="NLS09104.1"/>
    </source>
</evidence>
<dbReference type="InterPro" id="IPR043129">
    <property type="entry name" value="ATPase_NBD"/>
</dbReference>